<evidence type="ECO:0000256" key="1">
    <source>
        <dbReference type="SAM" id="SignalP"/>
    </source>
</evidence>
<dbReference type="KEGG" id="cnr:EB819_04525"/>
<evidence type="ECO:0000313" key="3">
    <source>
        <dbReference type="Proteomes" id="UP000095601"/>
    </source>
</evidence>
<dbReference type="OrthoDB" id="1491885at2"/>
<organism evidence="2 3">
    <name type="scientific">Cloacibacterium normanense</name>
    <dbReference type="NCBI Taxonomy" id="237258"/>
    <lineage>
        <taxon>Bacteria</taxon>
        <taxon>Pseudomonadati</taxon>
        <taxon>Bacteroidota</taxon>
        <taxon>Flavobacteriia</taxon>
        <taxon>Flavobacteriales</taxon>
        <taxon>Weeksellaceae</taxon>
    </lineage>
</organism>
<accession>A0A1E5UEM9</accession>
<dbReference type="PATRIC" id="fig|237258.4.peg.2414"/>
<comment type="caution">
    <text evidence="2">The sequence shown here is derived from an EMBL/GenBank/DDBJ whole genome shotgun (WGS) entry which is preliminary data.</text>
</comment>
<gene>
    <name evidence="2" type="ORF">BHF72_2253</name>
</gene>
<dbReference type="InterPro" id="IPR025636">
    <property type="entry name" value="DUF4294"/>
</dbReference>
<proteinExistence type="predicted"/>
<keyword evidence="1" id="KW-0732">Signal</keyword>
<dbReference type="AlphaFoldDB" id="A0A1E5UEM9"/>
<reference evidence="2 3" key="1">
    <citation type="submission" date="2016-09" db="EMBL/GenBank/DDBJ databases">
        <authorList>
            <person name="Capua I."/>
            <person name="De Benedictis P."/>
            <person name="Joannis T."/>
            <person name="Lombin L.H."/>
            <person name="Cattoli G."/>
        </authorList>
    </citation>
    <scope>NUCLEOTIDE SEQUENCE [LARGE SCALE GENOMIC DNA]</scope>
    <source>
        <strain evidence="2 3">NRS-1</strain>
    </source>
</reference>
<dbReference type="Pfam" id="PF14127">
    <property type="entry name" value="DUF4294"/>
    <property type="match status" value="1"/>
</dbReference>
<evidence type="ECO:0008006" key="4">
    <source>
        <dbReference type="Google" id="ProtNLM"/>
    </source>
</evidence>
<keyword evidence="3" id="KW-1185">Reference proteome</keyword>
<name>A0A1E5UEM9_9FLAO</name>
<feature type="chain" id="PRO_5009186890" description="Molecular chaperone DnaJ" evidence="1">
    <location>
        <begin position="21"/>
        <end position="236"/>
    </location>
</feature>
<sequence length="236" mass="28465">MKFQNIFTIFLLLFSLSFQAQQDTIKIELKALKDVPKEKLQKDDFGNVFYYDEKQKARIYEINGEKVVVMDELLLMQRPHFNNQLDRNFYYFLNKKLNRVYPYFITALEQYRDIQDELSKIDDEKKRAYIRKRQEGLANQYETQLRDLTTTEGRIFAKLMHRATGKTVYEIIKELRGNWSAFWWNVKGNIADVDIKEPYDPHANRQDAFVESLLYSNWNLGYLQPYEGYRDFKIKK</sequence>
<dbReference type="RefSeq" id="WP_069798421.1">
    <property type="nucleotide sequence ID" value="NZ_CP034157.1"/>
</dbReference>
<feature type="signal peptide" evidence="1">
    <location>
        <begin position="1"/>
        <end position="20"/>
    </location>
</feature>
<protein>
    <recommendedName>
        <fullName evidence="4">Molecular chaperone DnaJ</fullName>
    </recommendedName>
</protein>
<dbReference type="STRING" id="237258.SAMN04489756_101143"/>
<dbReference type="EMBL" id="MKGI01000043">
    <property type="protein sequence ID" value="OEL11383.1"/>
    <property type="molecule type" value="Genomic_DNA"/>
</dbReference>
<dbReference type="Proteomes" id="UP000095601">
    <property type="component" value="Unassembled WGS sequence"/>
</dbReference>
<evidence type="ECO:0000313" key="2">
    <source>
        <dbReference type="EMBL" id="OEL11383.1"/>
    </source>
</evidence>